<keyword evidence="1" id="KW-1133">Transmembrane helix</keyword>
<evidence type="ECO:0000313" key="2">
    <source>
        <dbReference type="EMBL" id="PQO38385.1"/>
    </source>
</evidence>
<gene>
    <name evidence="2" type="ORF">C5Y98_09995</name>
</gene>
<name>A0A2S8G1R0_9BACT</name>
<comment type="caution">
    <text evidence="2">The sequence shown here is derived from an EMBL/GenBank/DDBJ whole genome shotgun (WGS) entry which is preliminary data.</text>
</comment>
<accession>A0A2S8G1R0</accession>
<feature type="transmembrane region" description="Helical" evidence="1">
    <location>
        <begin position="98"/>
        <end position="118"/>
    </location>
</feature>
<proteinExistence type="predicted"/>
<evidence type="ECO:0008006" key="4">
    <source>
        <dbReference type="Google" id="ProtNLM"/>
    </source>
</evidence>
<keyword evidence="1" id="KW-0472">Membrane</keyword>
<dbReference type="InterPro" id="IPR012373">
    <property type="entry name" value="Ferrdict_sens_TM"/>
</dbReference>
<dbReference type="Proteomes" id="UP000239388">
    <property type="component" value="Unassembled WGS sequence"/>
</dbReference>
<dbReference type="OrthoDB" id="256916at2"/>
<sequence>MTNYYPEESTNPVHVPEHIANLVGKCVSGVASELEWQELNRYLESDDDVLEYYVSYHELHASLGTILPKLPEDLPQDVSQCAEITPAGRPPKSTWKRMIGFASLALTLLGISLAFRYVSLEPGSVARCQFSTASDLQINGQSQFQREIAANETIRFSDGTVGISLDAGIDLVIDGPAELQILNRNRVRLVKGRLLADSKANAEKIYIETANCTVNEHGGRFGLTTFHGRPDHIAVFRGQMNISQGNHSHPLKRGEAVRVESDGKISRLSSVVAGIFPNEADINGTTLSNNVIASVSDNVHDESIYAFYHVAPRGFGEDAPAYADRDHQWNSIGPDGMPEFLQGAEYIMTLNNDIYHEMANRLQIDLKLQKPATVYVLYTECMYVPEWLSKDFVNTGVKIGLDEGPSHSYRPLGVGPNESVDSNFCVWSRRVESPGIVTLGGVDRRTYDFPQPAYGGHNGGNMYGIVVTPLKN</sequence>
<dbReference type="PANTHER" id="PTHR30273:SF2">
    <property type="entry name" value="PROTEIN FECR"/>
    <property type="match status" value="1"/>
</dbReference>
<reference evidence="2 3" key="1">
    <citation type="submission" date="2018-02" db="EMBL/GenBank/DDBJ databases">
        <title>Comparative genomes isolates from brazilian mangrove.</title>
        <authorList>
            <person name="Araujo J.E."/>
            <person name="Taketani R.G."/>
            <person name="Silva M.C.P."/>
            <person name="Loureco M.V."/>
            <person name="Andreote F.D."/>
        </authorList>
    </citation>
    <scope>NUCLEOTIDE SEQUENCE [LARGE SCALE GENOMIC DNA]</scope>
    <source>
        <strain evidence="2 3">NAP PRIS-MGV</strain>
    </source>
</reference>
<evidence type="ECO:0000256" key="1">
    <source>
        <dbReference type="SAM" id="Phobius"/>
    </source>
</evidence>
<dbReference type="EMBL" id="PUIB01000011">
    <property type="protein sequence ID" value="PQO38385.1"/>
    <property type="molecule type" value="Genomic_DNA"/>
</dbReference>
<keyword evidence="1" id="KW-0812">Transmembrane</keyword>
<protein>
    <recommendedName>
        <fullName evidence="4">FecR protein domain-containing protein</fullName>
    </recommendedName>
</protein>
<dbReference type="RefSeq" id="WP_105353738.1">
    <property type="nucleotide sequence ID" value="NZ_PUIB01000011.1"/>
</dbReference>
<dbReference type="GO" id="GO:0016989">
    <property type="term" value="F:sigma factor antagonist activity"/>
    <property type="evidence" value="ECO:0007669"/>
    <property type="project" value="TreeGrafter"/>
</dbReference>
<evidence type="ECO:0000313" key="3">
    <source>
        <dbReference type="Proteomes" id="UP000239388"/>
    </source>
</evidence>
<organism evidence="2 3">
    <name type="scientific">Blastopirellula marina</name>
    <dbReference type="NCBI Taxonomy" id="124"/>
    <lineage>
        <taxon>Bacteria</taxon>
        <taxon>Pseudomonadati</taxon>
        <taxon>Planctomycetota</taxon>
        <taxon>Planctomycetia</taxon>
        <taxon>Pirellulales</taxon>
        <taxon>Pirellulaceae</taxon>
        <taxon>Blastopirellula</taxon>
    </lineage>
</organism>
<dbReference type="AlphaFoldDB" id="A0A2S8G1R0"/>
<dbReference type="PANTHER" id="PTHR30273">
    <property type="entry name" value="PERIPLASMIC SIGNAL SENSOR AND SIGMA FACTOR ACTIVATOR FECR-RELATED"/>
    <property type="match status" value="1"/>
</dbReference>